<dbReference type="HOGENOM" id="CLU_1972070_0_0_1"/>
<evidence type="ECO:0000256" key="1">
    <source>
        <dbReference type="SAM" id="MobiDB-lite"/>
    </source>
</evidence>
<proteinExistence type="predicted"/>
<dbReference type="AlphaFoldDB" id="F2SAH5"/>
<keyword evidence="3" id="KW-1185">Reference proteome</keyword>
<evidence type="ECO:0000313" key="2">
    <source>
        <dbReference type="EMBL" id="EGE00575.1"/>
    </source>
</evidence>
<sequence length="127" mass="13977">MQSRLAAGWAIPQDRQRTRQKESGRQQCSSLFSLAGRLSYRPGGERNTSSYATQPASSGRSGEDTDSPMKQTERWAASRKRLLATRGTPSAASGLAGKGAVHCIPEEEKKDRGINNRMVMYSAATWW</sequence>
<feature type="compositionally biased region" description="Basic and acidic residues" evidence="1">
    <location>
        <begin position="14"/>
        <end position="24"/>
    </location>
</feature>
<feature type="region of interest" description="Disordered" evidence="1">
    <location>
        <begin position="1"/>
        <end position="76"/>
    </location>
</feature>
<feature type="compositionally biased region" description="Polar residues" evidence="1">
    <location>
        <begin position="46"/>
        <end position="60"/>
    </location>
</feature>
<protein>
    <submittedName>
        <fullName evidence="2">Uncharacterized protein</fullName>
    </submittedName>
</protein>
<reference evidence="3" key="1">
    <citation type="journal article" date="2012" name="MBio">
        <title>Comparative genome analysis of Trichophyton rubrum and related dermatophytes reveals candidate genes involved in infection.</title>
        <authorList>
            <person name="Martinez D.A."/>
            <person name="Oliver B.G."/>
            <person name="Graeser Y."/>
            <person name="Goldberg J.M."/>
            <person name="Li W."/>
            <person name="Martinez-Rossi N.M."/>
            <person name="Monod M."/>
            <person name="Shelest E."/>
            <person name="Barton R.C."/>
            <person name="Birch E."/>
            <person name="Brakhage A.A."/>
            <person name="Chen Z."/>
            <person name="Gurr S.J."/>
            <person name="Heiman D."/>
            <person name="Heitman J."/>
            <person name="Kosti I."/>
            <person name="Rossi A."/>
            <person name="Saif S."/>
            <person name="Samalova M."/>
            <person name="Saunders C.W."/>
            <person name="Shea T."/>
            <person name="Summerbell R.C."/>
            <person name="Xu J."/>
            <person name="Young S."/>
            <person name="Zeng Q."/>
            <person name="Birren B.W."/>
            <person name="Cuomo C.A."/>
            <person name="White T.C."/>
        </authorList>
    </citation>
    <scope>NUCLEOTIDE SEQUENCE [LARGE SCALE GENOMIC DNA]</scope>
    <source>
        <strain evidence="3">CBS 112818</strain>
    </source>
</reference>
<dbReference type="EMBL" id="GG698544">
    <property type="protein sequence ID" value="EGE00575.1"/>
    <property type="molecule type" value="Genomic_DNA"/>
</dbReference>
<name>F2SAH5_TRIT1</name>
<evidence type="ECO:0000313" key="3">
    <source>
        <dbReference type="Proteomes" id="UP000009172"/>
    </source>
</evidence>
<organism evidence="2 3">
    <name type="scientific">Trichophyton tonsurans (strain CBS 112818)</name>
    <name type="common">Scalp ringworm fungus</name>
    <dbReference type="NCBI Taxonomy" id="647933"/>
    <lineage>
        <taxon>Eukaryota</taxon>
        <taxon>Fungi</taxon>
        <taxon>Dikarya</taxon>
        <taxon>Ascomycota</taxon>
        <taxon>Pezizomycotina</taxon>
        <taxon>Eurotiomycetes</taxon>
        <taxon>Eurotiomycetidae</taxon>
        <taxon>Onygenales</taxon>
        <taxon>Arthrodermataceae</taxon>
        <taxon>Trichophyton</taxon>
    </lineage>
</organism>
<accession>F2SAH5</accession>
<gene>
    <name evidence="2" type="ORF">TESG_07878</name>
</gene>
<dbReference type="Proteomes" id="UP000009172">
    <property type="component" value="Unassembled WGS sequence"/>
</dbReference>